<dbReference type="Pfam" id="PF00646">
    <property type="entry name" value="F-box"/>
    <property type="match status" value="1"/>
</dbReference>
<keyword evidence="3" id="KW-1185">Reference proteome</keyword>
<dbReference type="Proteomes" id="UP000238479">
    <property type="component" value="Chromosome 5"/>
</dbReference>
<dbReference type="SUPFAM" id="SSF81383">
    <property type="entry name" value="F-box domain"/>
    <property type="match status" value="1"/>
</dbReference>
<dbReference type="Gene3D" id="3.80.10.10">
    <property type="entry name" value="Ribonuclease Inhibitor"/>
    <property type="match status" value="1"/>
</dbReference>
<dbReference type="PANTHER" id="PTHR31900:SF34">
    <property type="entry name" value="EMB|CAB62440.1-RELATED"/>
    <property type="match status" value="1"/>
</dbReference>
<dbReference type="InterPro" id="IPR053781">
    <property type="entry name" value="F-box_AtFBL13-like"/>
</dbReference>
<feature type="domain" description="FBD" evidence="1">
    <location>
        <begin position="344"/>
        <end position="416"/>
    </location>
</feature>
<sequence length="417" mass="47277">MVPQSNSRLRVQDRVSELPDAVLCHILSFLGPDYAKCAVRTSILSKRWKNMWACAPTVNLNSRDFSSSADFIAFADRFLLLRDSSTIQKLYLHFILCSAEDFSRVDAWIRTAIRCNVVELDLCVYSDGVCFPSLKFFYVTVPTDKDSMDFSHCPALEHLTIDGYHGEDGVYLNISVSELKTLKITSTDIYSVNINAPKLEKLDLKESVLSDYDLENTKSLVEANIYLYHEEEEGDEEDAAVCATNLLEGISGVKYLFLSSRICENCSVPAFDNLSKLTLALHSGCYGWGILTMLLERASNLECLVLEHDHHHYPAYCESVIELEDPIEVPPEVVIWSPPESVPKCVSSHLKSVSLKGFQGKHFWGHVDEMEVLKYLLENGQVLKEMTIYTEFLEQELYGELSRFEWGSETCQVEIIN</sequence>
<dbReference type="InterPro" id="IPR036047">
    <property type="entry name" value="F-box-like_dom_sf"/>
</dbReference>
<dbReference type="AlphaFoldDB" id="A0A2P6Q9E3"/>
<evidence type="ECO:0000313" key="2">
    <source>
        <dbReference type="EMBL" id="PRQ30796.1"/>
    </source>
</evidence>
<dbReference type="Gramene" id="PRQ30796">
    <property type="protein sequence ID" value="PRQ30796"/>
    <property type="gene ID" value="RchiOBHm_Chr5g0028521"/>
</dbReference>
<dbReference type="EMBL" id="PDCK01000043">
    <property type="protein sequence ID" value="PRQ30796.1"/>
    <property type="molecule type" value="Genomic_DNA"/>
</dbReference>
<reference evidence="2 3" key="1">
    <citation type="journal article" date="2018" name="Nat. Genet.">
        <title>The Rosa genome provides new insights in the design of modern roses.</title>
        <authorList>
            <person name="Bendahmane M."/>
        </authorList>
    </citation>
    <scope>NUCLEOTIDE SEQUENCE [LARGE SCALE GENOMIC DNA]</scope>
    <source>
        <strain evidence="3">cv. Old Blush</strain>
    </source>
</reference>
<proteinExistence type="predicted"/>
<gene>
    <name evidence="2" type="ORF">RchiOBHm_Chr5g0028521</name>
</gene>
<dbReference type="InterPro" id="IPR006566">
    <property type="entry name" value="FBD"/>
</dbReference>
<evidence type="ECO:0000259" key="1">
    <source>
        <dbReference type="SMART" id="SM00579"/>
    </source>
</evidence>
<organism evidence="2 3">
    <name type="scientific">Rosa chinensis</name>
    <name type="common">China rose</name>
    <dbReference type="NCBI Taxonomy" id="74649"/>
    <lineage>
        <taxon>Eukaryota</taxon>
        <taxon>Viridiplantae</taxon>
        <taxon>Streptophyta</taxon>
        <taxon>Embryophyta</taxon>
        <taxon>Tracheophyta</taxon>
        <taxon>Spermatophyta</taxon>
        <taxon>Magnoliopsida</taxon>
        <taxon>eudicotyledons</taxon>
        <taxon>Gunneridae</taxon>
        <taxon>Pentapetalae</taxon>
        <taxon>rosids</taxon>
        <taxon>fabids</taxon>
        <taxon>Rosales</taxon>
        <taxon>Rosaceae</taxon>
        <taxon>Rosoideae</taxon>
        <taxon>Rosoideae incertae sedis</taxon>
        <taxon>Rosa</taxon>
    </lineage>
</organism>
<comment type="caution">
    <text evidence="2">The sequence shown here is derived from an EMBL/GenBank/DDBJ whole genome shotgun (WGS) entry which is preliminary data.</text>
</comment>
<evidence type="ECO:0000313" key="3">
    <source>
        <dbReference type="Proteomes" id="UP000238479"/>
    </source>
</evidence>
<dbReference type="OMA" id="ICENCSV"/>
<dbReference type="SUPFAM" id="SSF52058">
    <property type="entry name" value="L domain-like"/>
    <property type="match status" value="1"/>
</dbReference>
<dbReference type="CDD" id="cd22160">
    <property type="entry name" value="F-box_AtFBL13-like"/>
    <property type="match status" value="1"/>
</dbReference>
<dbReference type="InterPro" id="IPR032675">
    <property type="entry name" value="LRR_dom_sf"/>
</dbReference>
<dbReference type="InterPro" id="IPR001810">
    <property type="entry name" value="F-box_dom"/>
</dbReference>
<dbReference type="PANTHER" id="PTHR31900">
    <property type="entry name" value="F-BOX/RNI SUPERFAMILY PROTEIN-RELATED"/>
    <property type="match status" value="1"/>
</dbReference>
<accession>A0A2P6Q9E3</accession>
<dbReference type="SMART" id="SM00579">
    <property type="entry name" value="FBD"/>
    <property type="match status" value="1"/>
</dbReference>
<dbReference type="STRING" id="74649.A0A2P6Q9E3"/>
<name>A0A2P6Q9E3_ROSCH</name>
<dbReference type="Pfam" id="PF08387">
    <property type="entry name" value="FBD"/>
    <property type="match status" value="1"/>
</dbReference>
<protein>
    <submittedName>
        <fullName evidence="2">Putative F-box domain, FBD domain, leucine-rich repeat domain, L domain-containing protein</fullName>
    </submittedName>
</protein>
<dbReference type="InterPro" id="IPR050232">
    <property type="entry name" value="FBL13/AtMIF1-like"/>
</dbReference>